<evidence type="ECO:0000256" key="2">
    <source>
        <dbReference type="ARBA" id="ARBA00012744"/>
    </source>
</evidence>
<evidence type="ECO:0000313" key="6">
    <source>
        <dbReference type="EMBL" id="KAK3769028.1"/>
    </source>
</evidence>
<dbReference type="Proteomes" id="UP001283361">
    <property type="component" value="Unassembled WGS sequence"/>
</dbReference>
<protein>
    <recommendedName>
        <fullName evidence="2">beta-glucosidase</fullName>
        <ecNumber evidence="2">3.2.1.21</ecNumber>
    </recommendedName>
</protein>
<keyword evidence="4" id="KW-0326">Glycosidase</keyword>
<dbReference type="Gene3D" id="3.20.20.80">
    <property type="entry name" value="Glycosidases"/>
    <property type="match status" value="2"/>
</dbReference>
<dbReference type="PROSITE" id="PS00572">
    <property type="entry name" value="GLYCOSYL_HYDROL_F1_1"/>
    <property type="match status" value="1"/>
</dbReference>
<keyword evidence="7" id="KW-1185">Reference proteome</keyword>
<dbReference type="PRINTS" id="PR00131">
    <property type="entry name" value="GLHYDRLASE1"/>
</dbReference>
<organism evidence="6 7">
    <name type="scientific">Elysia crispata</name>
    <name type="common">lettuce slug</name>
    <dbReference type="NCBI Taxonomy" id="231223"/>
    <lineage>
        <taxon>Eukaryota</taxon>
        <taxon>Metazoa</taxon>
        <taxon>Spiralia</taxon>
        <taxon>Lophotrochozoa</taxon>
        <taxon>Mollusca</taxon>
        <taxon>Gastropoda</taxon>
        <taxon>Heterobranchia</taxon>
        <taxon>Euthyneura</taxon>
        <taxon>Panpulmonata</taxon>
        <taxon>Sacoglossa</taxon>
        <taxon>Placobranchoidea</taxon>
        <taxon>Plakobranchidae</taxon>
        <taxon>Elysia</taxon>
    </lineage>
</organism>
<name>A0AAE0ZGI1_9GAST</name>
<comment type="similarity">
    <text evidence="1">Belongs to the glycosyl hydrolase 1 family.</text>
</comment>
<dbReference type="InterPro" id="IPR017853">
    <property type="entry name" value="GH"/>
</dbReference>
<evidence type="ECO:0000256" key="1">
    <source>
        <dbReference type="ARBA" id="ARBA00010838"/>
    </source>
</evidence>
<dbReference type="InterPro" id="IPR001360">
    <property type="entry name" value="Glyco_hydro_1"/>
</dbReference>
<dbReference type="AlphaFoldDB" id="A0AAE0ZGI1"/>
<reference evidence="6" key="1">
    <citation type="journal article" date="2023" name="G3 (Bethesda)">
        <title>A reference genome for the long-term kleptoplast-retaining sea slug Elysia crispata morphotype clarki.</title>
        <authorList>
            <person name="Eastman K.E."/>
            <person name="Pendleton A.L."/>
            <person name="Shaikh M.A."/>
            <person name="Suttiyut T."/>
            <person name="Ogas R."/>
            <person name="Tomko P."/>
            <person name="Gavelis G."/>
            <person name="Widhalm J.R."/>
            <person name="Wisecaver J.H."/>
        </authorList>
    </citation>
    <scope>NUCLEOTIDE SEQUENCE</scope>
    <source>
        <strain evidence="6">ECLA1</strain>
    </source>
</reference>
<dbReference type="EC" id="3.2.1.21" evidence="2"/>
<feature type="active site" description="Nucleophile" evidence="5">
    <location>
        <position position="133"/>
    </location>
</feature>
<comment type="caution">
    <text evidence="6">The sequence shown here is derived from an EMBL/GenBank/DDBJ whole genome shotgun (WGS) entry which is preliminary data.</text>
</comment>
<evidence type="ECO:0000256" key="5">
    <source>
        <dbReference type="PROSITE-ProRule" id="PRU10055"/>
    </source>
</evidence>
<dbReference type="InterPro" id="IPR018120">
    <property type="entry name" value="Glyco_hydro_1_AS"/>
</dbReference>
<dbReference type="SUPFAM" id="SSF51445">
    <property type="entry name" value="(Trans)glycosidases"/>
    <property type="match status" value="2"/>
</dbReference>
<evidence type="ECO:0000256" key="3">
    <source>
        <dbReference type="ARBA" id="ARBA00022801"/>
    </source>
</evidence>
<dbReference type="PANTHER" id="PTHR10353">
    <property type="entry name" value="GLYCOSYL HYDROLASE"/>
    <property type="match status" value="1"/>
</dbReference>
<keyword evidence="3" id="KW-0378">Hydrolase</keyword>
<dbReference type="EMBL" id="JAWDGP010003981">
    <property type="protein sequence ID" value="KAK3769028.1"/>
    <property type="molecule type" value="Genomic_DNA"/>
</dbReference>
<dbReference type="GO" id="GO:0005975">
    <property type="term" value="P:carbohydrate metabolic process"/>
    <property type="evidence" value="ECO:0007669"/>
    <property type="project" value="InterPro"/>
</dbReference>
<dbReference type="Pfam" id="PF00232">
    <property type="entry name" value="Glyco_hydro_1"/>
    <property type="match status" value="2"/>
</dbReference>
<proteinExistence type="inferred from homology"/>
<evidence type="ECO:0000313" key="7">
    <source>
        <dbReference type="Proteomes" id="UP001283361"/>
    </source>
</evidence>
<sequence>MDAAERGLQFFLGWYAHPIFVDGDYPQVMKTYIQAASLAEGRPRSRLPEFTQQEMMRINGTSDFFGLNHYTSQIASDGHDGEGYFKDRNISTYQDESWPTSGSSWLRVNPTGIRKNLNWIRQQYGEVPIYITENGVSARNVSLEDTYRISYYQQYINEVLKATVLDKVNVRSYSAWSLMDNFEWSLGYSERFGIYHVDFTDTSRPRTPKASARYLYELFRSQTLSCGVGAVQVRSQTLSGGVGAVQVRGQTLSGGVGAVQVRGQTLSGEVGAVQVRGQTLSGGVGAVQVRSQTLSGGVGAVQVRGQTLSGGVGAVQVRGQTSGGVGAVQVRGQTLSGGVGAVQVRSQTLSGEVGAVQVRGQTLSGGVGAVQVRGQTLSGGVGAVQVRGQTLSGGVGAVQVRSQTLSGGVGAVQVRGQTLSGGVGAVQVRGQTSGGVGAVQVRGQTLSGGVGAVQVRSQTLSGEVGAVQVRGQTLSGGVGAVQVRSLTLSGEVGAVQVRDQTLSGGVGAVQVRGQTLSGEVGAVQVRGQTLSGGVGAVQVRGQTLSGEVGAVQVRGQTLSGEVGAVRVRGQTLSGGVGAVQVRGQTLSGRVGAVQVRGQTLSGEVGAVQVRGQTLSGGVGAVQMRSQTLSGRVGAVQGSFTDPDSHTEQPNSYSNITLYGQFPDIFSMGVSAVGMDINGGRGPSVWDQTASKTTGGARSSIADPLNEFGKDISSMRALKVGHYYFSISWSRLLPTGLSGGVSDVGVNYYSTLLDLLKDAGIKPLVAINQGDYPAALQVRVATHNKTWRREQQREKFALLGKLRP</sequence>
<evidence type="ECO:0000256" key="4">
    <source>
        <dbReference type="ARBA" id="ARBA00023295"/>
    </source>
</evidence>
<accession>A0AAE0ZGI1</accession>
<gene>
    <name evidence="6" type="ORF">RRG08_053639</name>
</gene>
<dbReference type="GO" id="GO:0008422">
    <property type="term" value="F:beta-glucosidase activity"/>
    <property type="evidence" value="ECO:0007669"/>
    <property type="project" value="TreeGrafter"/>
</dbReference>
<dbReference type="PANTHER" id="PTHR10353:SF36">
    <property type="entry name" value="LP05116P"/>
    <property type="match status" value="1"/>
</dbReference>